<evidence type="ECO:0000256" key="1">
    <source>
        <dbReference type="ARBA" id="ARBA00004123"/>
    </source>
</evidence>
<feature type="coiled-coil region" evidence="6">
    <location>
        <begin position="23"/>
        <end position="73"/>
    </location>
</feature>
<dbReference type="Gene3D" id="1.10.10.60">
    <property type="entry name" value="Homeodomain-like"/>
    <property type="match status" value="1"/>
</dbReference>
<keyword evidence="5" id="KW-0539">Nucleus</keyword>
<organism evidence="10">
    <name type="scientific">Selaginella moellendorffii</name>
    <name type="common">Spikemoss</name>
    <dbReference type="NCBI Taxonomy" id="88036"/>
    <lineage>
        <taxon>Eukaryota</taxon>
        <taxon>Viridiplantae</taxon>
        <taxon>Streptophyta</taxon>
        <taxon>Embryophyta</taxon>
        <taxon>Tracheophyta</taxon>
        <taxon>Lycopodiopsida</taxon>
        <taxon>Selaginellales</taxon>
        <taxon>Selaginellaceae</taxon>
        <taxon>Selaginella</taxon>
    </lineage>
</organism>
<feature type="non-terminal residue" evidence="9">
    <location>
        <position position="213"/>
    </location>
</feature>
<reference evidence="9 10" key="1">
    <citation type="journal article" date="2011" name="Science">
        <title>The Selaginella genome identifies genetic changes associated with the evolution of vascular plants.</title>
        <authorList>
            <person name="Banks J.A."/>
            <person name="Nishiyama T."/>
            <person name="Hasebe M."/>
            <person name="Bowman J.L."/>
            <person name="Gribskov M."/>
            <person name="dePamphilis C."/>
            <person name="Albert V.A."/>
            <person name="Aono N."/>
            <person name="Aoyama T."/>
            <person name="Ambrose B.A."/>
            <person name="Ashton N.W."/>
            <person name="Axtell M.J."/>
            <person name="Barker E."/>
            <person name="Barker M.S."/>
            <person name="Bennetzen J.L."/>
            <person name="Bonawitz N.D."/>
            <person name="Chapple C."/>
            <person name="Cheng C."/>
            <person name="Correa L.G."/>
            <person name="Dacre M."/>
            <person name="DeBarry J."/>
            <person name="Dreyer I."/>
            <person name="Elias M."/>
            <person name="Engstrom E.M."/>
            <person name="Estelle M."/>
            <person name="Feng L."/>
            <person name="Finet C."/>
            <person name="Floyd S.K."/>
            <person name="Frommer W.B."/>
            <person name="Fujita T."/>
            <person name="Gramzow L."/>
            <person name="Gutensohn M."/>
            <person name="Harholt J."/>
            <person name="Hattori M."/>
            <person name="Heyl A."/>
            <person name="Hirai T."/>
            <person name="Hiwatashi Y."/>
            <person name="Ishikawa M."/>
            <person name="Iwata M."/>
            <person name="Karol K.G."/>
            <person name="Koehler B."/>
            <person name="Kolukisaoglu U."/>
            <person name="Kubo M."/>
            <person name="Kurata T."/>
            <person name="Lalonde S."/>
            <person name="Li K."/>
            <person name="Li Y."/>
            <person name="Litt A."/>
            <person name="Lyons E."/>
            <person name="Manning G."/>
            <person name="Maruyama T."/>
            <person name="Michael T.P."/>
            <person name="Mikami K."/>
            <person name="Miyazaki S."/>
            <person name="Morinaga S."/>
            <person name="Murata T."/>
            <person name="Mueller-Roeber B."/>
            <person name="Nelson D.R."/>
            <person name="Obara M."/>
            <person name="Oguri Y."/>
            <person name="Olmstead R.G."/>
            <person name="Onodera N."/>
            <person name="Petersen B.L."/>
            <person name="Pils B."/>
            <person name="Prigge M."/>
            <person name="Rensing S.A."/>
            <person name="Riano-Pachon D.M."/>
            <person name="Roberts A.W."/>
            <person name="Sato Y."/>
            <person name="Scheller H.V."/>
            <person name="Schulz B."/>
            <person name="Schulz C."/>
            <person name="Shakirov E.V."/>
            <person name="Shibagaki N."/>
            <person name="Shinohara N."/>
            <person name="Shippen D.E."/>
            <person name="Soerensen I."/>
            <person name="Sotooka R."/>
            <person name="Sugimoto N."/>
            <person name="Sugita M."/>
            <person name="Sumikawa N."/>
            <person name="Tanurdzic M."/>
            <person name="Theissen G."/>
            <person name="Ulvskov P."/>
            <person name="Wakazuki S."/>
            <person name="Weng J.K."/>
            <person name="Willats W.W."/>
            <person name="Wipf D."/>
            <person name="Wolf P.G."/>
            <person name="Yang L."/>
            <person name="Zimmer A.D."/>
            <person name="Zhu Q."/>
            <person name="Mitros T."/>
            <person name="Hellsten U."/>
            <person name="Loque D."/>
            <person name="Otillar R."/>
            <person name="Salamov A."/>
            <person name="Schmutz J."/>
            <person name="Shapiro H."/>
            <person name="Lindquist E."/>
            <person name="Lucas S."/>
            <person name="Rokhsar D."/>
            <person name="Grigoriev I.V."/>
        </authorList>
    </citation>
    <scope>NUCLEOTIDE SEQUENCE [LARGE SCALE GENOMIC DNA]</scope>
</reference>
<dbReference type="GO" id="GO:0005634">
    <property type="term" value="C:nucleus"/>
    <property type="evidence" value="ECO:0007669"/>
    <property type="project" value="UniProtKB-SubCell"/>
</dbReference>
<evidence type="ECO:0000256" key="3">
    <source>
        <dbReference type="ARBA" id="ARBA00023125"/>
    </source>
</evidence>
<proteinExistence type="predicted"/>
<evidence type="ECO:0000313" key="10">
    <source>
        <dbReference type="Proteomes" id="UP000001514"/>
    </source>
</evidence>
<dbReference type="CDD" id="cd12203">
    <property type="entry name" value="GT1"/>
    <property type="match status" value="1"/>
</dbReference>
<keyword evidence="6" id="KW-0175">Coiled coil</keyword>
<evidence type="ECO:0000256" key="5">
    <source>
        <dbReference type="ARBA" id="ARBA00023242"/>
    </source>
</evidence>
<dbReference type="InterPro" id="IPR001005">
    <property type="entry name" value="SANT/Myb"/>
</dbReference>
<dbReference type="PANTHER" id="PTHR21654:SF84">
    <property type="entry name" value="SI:DKEY-66I24.7"/>
    <property type="match status" value="1"/>
</dbReference>
<dbReference type="HOGENOM" id="CLU_1306777_0_0_1"/>
<dbReference type="InParanoid" id="D8R5N9"/>
<evidence type="ECO:0000259" key="7">
    <source>
        <dbReference type="PROSITE" id="PS50090"/>
    </source>
</evidence>
<dbReference type="Pfam" id="PF13837">
    <property type="entry name" value="Myb_DNA-bind_4"/>
    <property type="match status" value="1"/>
</dbReference>
<dbReference type="KEGG" id="smo:SELMODRAFT_14382"/>
<sequence length="213" mass="25582">KKRKRKSWKERMAFFENLVKKFMEKQEQMQQNFLELLEKREQERMKRDETWRKQEVARLNREYELRVEEHTRRINYDTALASALQKATGQVLEMPHQGPVPSPYSNTLAESNDDHHKEVCDSMNKRWPRAEVQALIQLRAAMETKFQEVGPKGPFWEEISAGLACQGYSRSAKRCKEKWENINKYYRKTSTKKRPENTKTCPYFQELDVLYQK</sequence>
<keyword evidence="10" id="KW-1185">Reference proteome</keyword>
<dbReference type="EMBL" id="GL377617">
    <property type="protein sequence ID" value="EFJ16698.1"/>
    <property type="molecule type" value="Genomic_DNA"/>
</dbReference>
<dbReference type="SMART" id="SM00717">
    <property type="entry name" value="SANT"/>
    <property type="match status" value="1"/>
</dbReference>
<feature type="domain" description="Myb-like" evidence="7">
    <location>
        <begin position="126"/>
        <end position="183"/>
    </location>
</feature>
<evidence type="ECO:0000256" key="4">
    <source>
        <dbReference type="ARBA" id="ARBA00023163"/>
    </source>
</evidence>
<dbReference type="GO" id="GO:0010468">
    <property type="term" value="P:regulation of gene expression"/>
    <property type="evidence" value="ECO:0007669"/>
    <property type="project" value="UniProtKB-ARBA"/>
</dbReference>
<evidence type="ECO:0000313" key="9">
    <source>
        <dbReference type="EMBL" id="EFJ32515.1"/>
    </source>
</evidence>
<keyword evidence="3" id="KW-0238">DNA-binding</keyword>
<feature type="non-terminal residue" evidence="9">
    <location>
        <position position="1"/>
    </location>
</feature>
<dbReference type="FunFam" id="1.10.10.60:FF:000092">
    <property type="entry name" value="Trihelix transcription factor GT-2"/>
    <property type="match status" value="1"/>
</dbReference>
<gene>
    <name evidence="8" type="ORF">SELMODRAFT_14382</name>
    <name evidence="9" type="ORF">SELMODRAFT_24518</name>
</gene>
<dbReference type="KEGG" id="smo:SELMODRAFT_24518"/>
<evidence type="ECO:0000256" key="6">
    <source>
        <dbReference type="SAM" id="Coils"/>
    </source>
</evidence>
<dbReference type="PROSITE" id="PS50090">
    <property type="entry name" value="MYB_LIKE"/>
    <property type="match status" value="1"/>
</dbReference>
<dbReference type="eggNOG" id="KOG4282">
    <property type="taxonomic scope" value="Eukaryota"/>
</dbReference>
<comment type="subcellular location">
    <subcellularLocation>
        <location evidence="1">Nucleus</location>
    </subcellularLocation>
</comment>
<accession>D8R5N9</accession>
<dbReference type="EMBL" id="GL377572">
    <property type="protein sequence ID" value="EFJ32515.1"/>
    <property type="molecule type" value="Genomic_DNA"/>
</dbReference>
<dbReference type="GO" id="GO:0003677">
    <property type="term" value="F:DNA binding"/>
    <property type="evidence" value="ECO:0007669"/>
    <property type="project" value="UniProtKB-KW"/>
</dbReference>
<evidence type="ECO:0000313" key="8">
    <source>
        <dbReference type="EMBL" id="EFJ16698.1"/>
    </source>
</evidence>
<keyword evidence="4" id="KW-0804">Transcription</keyword>
<keyword evidence="2" id="KW-0805">Transcription regulation</keyword>
<dbReference type="PANTHER" id="PTHR21654">
    <property type="entry name" value="FI21293P1"/>
    <property type="match status" value="1"/>
</dbReference>
<dbReference type="OMA" id="HTRRINY"/>
<dbReference type="Gramene" id="EFJ32515">
    <property type="protein sequence ID" value="EFJ32515"/>
    <property type="gene ID" value="SELMODRAFT_24518"/>
</dbReference>
<name>D8R5N9_SELML</name>
<evidence type="ECO:0000256" key="2">
    <source>
        <dbReference type="ARBA" id="ARBA00023015"/>
    </source>
</evidence>
<dbReference type="AlphaFoldDB" id="D8R5N9"/>
<dbReference type="FunCoup" id="D8R5N9">
    <property type="interactions" value="241"/>
</dbReference>
<protein>
    <recommendedName>
        <fullName evidence="7">Myb-like domain-containing protein</fullName>
    </recommendedName>
</protein>
<dbReference type="Proteomes" id="UP000001514">
    <property type="component" value="Unassembled WGS sequence"/>
</dbReference>
<dbReference type="InterPro" id="IPR044822">
    <property type="entry name" value="Myb_DNA-bind_4"/>
</dbReference>
<dbReference type="Gramene" id="EFJ16698">
    <property type="protein sequence ID" value="EFJ16698"/>
    <property type="gene ID" value="SELMODRAFT_14382"/>
</dbReference>